<feature type="domain" description="3-oxo-5-alpha-steroid 4-dehydrogenase C-terminal" evidence="6">
    <location>
        <begin position="286"/>
        <end position="323"/>
    </location>
</feature>
<protein>
    <recommendedName>
        <fullName evidence="6">3-oxo-5-alpha-steroid 4-dehydrogenase C-terminal domain-containing protein</fullName>
    </recommendedName>
</protein>
<gene>
    <name evidence="7" type="ORF">HYH02_005338</name>
</gene>
<name>A0A835WLS4_9CHLO</name>
<dbReference type="InterPro" id="IPR001104">
    <property type="entry name" value="3-oxo-5_a-steroid_4-DH_C"/>
</dbReference>
<evidence type="ECO:0000256" key="4">
    <source>
        <dbReference type="ARBA" id="ARBA00023136"/>
    </source>
</evidence>
<dbReference type="UniPathway" id="UPA00378"/>
<sequence>MMTVQEFFVAMAEALLPKLPQLLQAYWVLASSAVLLTLLPLPVVPKAFKAAVQLAASRGKLWHDRPDAKALGVLKDVSVPQQYFEHFYLVGCMVTTVLLQVYLFVCTPDVEGSTFKRDALLALVLFEVHVLRRYGESNFVMYYPDTARMHLLAYLFGLSYYVAAPLTLLPAFVMDVGVLRAGWDTAMGEGQDLASVDERLRAIVLAPHPDTKRLAAAVALFAVASILQFASHLRLARMSKAANERATQAAVVEAIKKGQREGTPAAIPTCAGVVDADGKPITAKISEMYEVPRGGVFNLVSCPHYLAEVLIYVALVIATRGATGSLLMLGWVVMSPDD</sequence>
<accession>A0A835WLS4</accession>
<evidence type="ECO:0000256" key="5">
    <source>
        <dbReference type="SAM" id="Phobius"/>
    </source>
</evidence>
<dbReference type="AlphaFoldDB" id="A0A835WLS4"/>
<dbReference type="PROSITE" id="PS50244">
    <property type="entry name" value="S5A_REDUCTASE"/>
    <property type="match status" value="1"/>
</dbReference>
<dbReference type="GO" id="GO:0016095">
    <property type="term" value="P:polyprenol catabolic process"/>
    <property type="evidence" value="ECO:0007669"/>
    <property type="project" value="TreeGrafter"/>
</dbReference>
<dbReference type="OrthoDB" id="541710at2759"/>
<evidence type="ECO:0000256" key="2">
    <source>
        <dbReference type="ARBA" id="ARBA00022692"/>
    </source>
</evidence>
<proteinExistence type="predicted"/>
<evidence type="ECO:0000313" key="8">
    <source>
        <dbReference type="Proteomes" id="UP000613740"/>
    </source>
</evidence>
<dbReference type="PANTHER" id="PTHR14624">
    <property type="entry name" value="DFG10 PROTEIN"/>
    <property type="match status" value="1"/>
</dbReference>
<dbReference type="Proteomes" id="UP000613740">
    <property type="component" value="Unassembled WGS sequence"/>
</dbReference>
<keyword evidence="2 5" id="KW-0812">Transmembrane</keyword>
<keyword evidence="3 5" id="KW-1133">Transmembrane helix</keyword>
<dbReference type="Pfam" id="PF02544">
    <property type="entry name" value="Steroid_dh"/>
    <property type="match status" value="1"/>
</dbReference>
<feature type="transmembrane region" description="Helical" evidence="5">
    <location>
        <begin position="25"/>
        <end position="44"/>
    </location>
</feature>
<comment type="caution">
    <text evidence="7">The sequence shown here is derived from an EMBL/GenBank/DDBJ whole genome shotgun (WGS) entry which is preliminary data.</text>
</comment>
<dbReference type="GO" id="GO:0006488">
    <property type="term" value="P:dolichol-linked oligosaccharide biosynthetic process"/>
    <property type="evidence" value="ECO:0007669"/>
    <property type="project" value="InterPro"/>
</dbReference>
<evidence type="ECO:0000256" key="1">
    <source>
        <dbReference type="ARBA" id="ARBA00004127"/>
    </source>
</evidence>
<keyword evidence="8" id="KW-1185">Reference proteome</keyword>
<dbReference type="EMBL" id="JAEHOD010000013">
    <property type="protein sequence ID" value="KAG2449815.1"/>
    <property type="molecule type" value="Genomic_DNA"/>
</dbReference>
<feature type="transmembrane region" description="Helical" evidence="5">
    <location>
        <begin position="151"/>
        <end position="173"/>
    </location>
</feature>
<dbReference type="GO" id="GO:0005783">
    <property type="term" value="C:endoplasmic reticulum"/>
    <property type="evidence" value="ECO:0007669"/>
    <property type="project" value="TreeGrafter"/>
</dbReference>
<dbReference type="InterPro" id="IPR039698">
    <property type="entry name" value="Dfg10/SRD5A3"/>
</dbReference>
<reference evidence="7" key="1">
    <citation type="journal article" date="2020" name="bioRxiv">
        <title>Comparative genomics of Chlamydomonas.</title>
        <authorList>
            <person name="Craig R.J."/>
            <person name="Hasan A.R."/>
            <person name="Ness R.W."/>
            <person name="Keightley P.D."/>
        </authorList>
    </citation>
    <scope>NUCLEOTIDE SEQUENCE</scope>
    <source>
        <strain evidence="7">CCAP 11/173</strain>
    </source>
</reference>
<evidence type="ECO:0000256" key="3">
    <source>
        <dbReference type="ARBA" id="ARBA00022989"/>
    </source>
</evidence>
<organism evidence="7 8">
    <name type="scientific">Chlamydomonas schloesseri</name>
    <dbReference type="NCBI Taxonomy" id="2026947"/>
    <lineage>
        <taxon>Eukaryota</taxon>
        <taxon>Viridiplantae</taxon>
        <taxon>Chlorophyta</taxon>
        <taxon>core chlorophytes</taxon>
        <taxon>Chlorophyceae</taxon>
        <taxon>CS clade</taxon>
        <taxon>Chlamydomonadales</taxon>
        <taxon>Chlamydomonadaceae</taxon>
        <taxon>Chlamydomonas</taxon>
    </lineage>
</organism>
<comment type="subcellular location">
    <subcellularLocation>
        <location evidence="1">Endomembrane system</location>
        <topology evidence="1">Multi-pass membrane protein</topology>
    </subcellularLocation>
</comment>
<dbReference type="PANTHER" id="PTHR14624:SF0">
    <property type="entry name" value="POLYPRENOL REDUCTASE"/>
    <property type="match status" value="1"/>
</dbReference>
<evidence type="ECO:0000259" key="6">
    <source>
        <dbReference type="Pfam" id="PF02544"/>
    </source>
</evidence>
<feature type="transmembrane region" description="Helical" evidence="5">
    <location>
        <begin position="214"/>
        <end position="235"/>
    </location>
</feature>
<evidence type="ECO:0000313" key="7">
    <source>
        <dbReference type="EMBL" id="KAG2449815.1"/>
    </source>
</evidence>
<dbReference type="GO" id="GO:0003865">
    <property type="term" value="F:3-oxo-5-alpha-steroid 4-dehydrogenase activity"/>
    <property type="evidence" value="ECO:0007669"/>
    <property type="project" value="TreeGrafter"/>
</dbReference>
<feature type="transmembrane region" description="Helical" evidence="5">
    <location>
        <begin position="309"/>
        <end position="334"/>
    </location>
</feature>
<keyword evidence="4 5" id="KW-0472">Membrane</keyword>